<comment type="caution">
    <text evidence="1">The sequence shown here is derived from an EMBL/GenBank/DDBJ whole genome shotgun (WGS) entry which is preliminary data.</text>
</comment>
<evidence type="ECO:0000313" key="1">
    <source>
        <dbReference type="EMBL" id="OKO97411.1"/>
    </source>
</evidence>
<dbReference type="AlphaFoldDB" id="A0A1Q5TB36"/>
<protein>
    <submittedName>
        <fullName evidence="1">Uncharacterized protein</fullName>
    </submittedName>
</protein>
<dbReference type="EMBL" id="MNBE01000695">
    <property type="protein sequence ID" value="OKO97411.1"/>
    <property type="molecule type" value="Genomic_DNA"/>
</dbReference>
<keyword evidence="2" id="KW-1185">Reference proteome</keyword>
<dbReference type="Proteomes" id="UP000186955">
    <property type="component" value="Unassembled WGS sequence"/>
</dbReference>
<name>A0A1Q5TB36_9EURO</name>
<sequence length="52" mass="6127">MHSIGAYQYVSTYDGTIFEGNSYTIFQRFDFDTFAVRMYLGFILDIVEKNLK</sequence>
<gene>
    <name evidence="1" type="ORF">PENSUB_10205</name>
</gene>
<accession>A0A1Q5TB36</accession>
<reference evidence="1 2" key="1">
    <citation type="submission" date="2016-10" db="EMBL/GenBank/DDBJ databases">
        <title>Genome sequence of the ascomycete fungus Penicillium subrubescens.</title>
        <authorList>
            <person name="De Vries R.P."/>
            <person name="Peng M."/>
            <person name="Dilokpimol A."/>
            <person name="Hilden K."/>
            <person name="Makela M.R."/>
            <person name="Grigoriev I."/>
            <person name="Riley R."/>
            <person name="Granchi Z."/>
        </authorList>
    </citation>
    <scope>NUCLEOTIDE SEQUENCE [LARGE SCALE GENOMIC DNA]</scope>
    <source>
        <strain evidence="1 2">CBS 132785</strain>
    </source>
</reference>
<evidence type="ECO:0000313" key="2">
    <source>
        <dbReference type="Proteomes" id="UP000186955"/>
    </source>
</evidence>
<proteinExistence type="predicted"/>
<organism evidence="1 2">
    <name type="scientific">Penicillium subrubescens</name>
    <dbReference type="NCBI Taxonomy" id="1316194"/>
    <lineage>
        <taxon>Eukaryota</taxon>
        <taxon>Fungi</taxon>
        <taxon>Dikarya</taxon>
        <taxon>Ascomycota</taxon>
        <taxon>Pezizomycotina</taxon>
        <taxon>Eurotiomycetes</taxon>
        <taxon>Eurotiomycetidae</taxon>
        <taxon>Eurotiales</taxon>
        <taxon>Aspergillaceae</taxon>
        <taxon>Penicillium</taxon>
    </lineage>
</organism>